<dbReference type="AlphaFoldDB" id="A0A4U1BU50"/>
<dbReference type="Proteomes" id="UP000305675">
    <property type="component" value="Unassembled WGS sequence"/>
</dbReference>
<accession>A0A4U1BU50</accession>
<proteinExistence type="predicted"/>
<evidence type="ECO:0000313" key="3">
    <source>
        <dbReference type="Proteomes" id="UP000305675"/>
    </source>
</evidence>
<gene>
    <name evidence="2" type="ORF">FCL42_04590</name>
</gene>
<sequence length="160" mass="17502">MSNKAENSTGLFRVSYVISKMPTIGAPTMSVDLVVDTVRKTVSGVGLTTQAVNPPVNVVSQFTGEWSYMCTMKDCHILVVAEGFDISPLLIGGHPTEYKNATLRMSLTEDWQSGRANFSYLHDGKWHEVEGAFVSICEQDNRSAADSLQKATKEKKPAEA</sequence>
<dbReference type="InterPro" id="IPR014992">
    <property type="entry name" value="DUF1842"/>
</dbReference>
<evidence type="ECO:0000313" key="2">
    <source>
        <dbReference type="EMBL" id="TKB57555.1"/>
    </source>
</evidence>
<reference evidence="2 3" key="1">
    <citation type="submission" date="2019-04" db="EMBL/GenBank/DDBJ databases">
        <authorList>
            <person name="Hwang J.C."/>
        </authorList>
    </citation>
    <scope>NUCLEOTIDE SEQUENCE [LARGE SCALE GENOMIC DNA]</scope>
    <source>
        <strain evidence="2 3">IMCC35002</strain>
    </source>
</reference>
<feature type="domain" description="DUF1842" evidence="1">
    <location>
        <begin position="9"/>
        <end position="126"/>
    </location>
</feature>
<dbReference type="EMBL" id="SWCJ01000002">
    <property type="protein sequence ID" value="TKB57555.1"/>
    <property type="molecule type" value="Genomic_DNA"/>
</dbReference>
<name>A0A4U1BU50_9GAMM</name>
<protein>
    <submittedName>
        <fullName evidence="2">DUF1842 domain-containing protein</fullName>
    </submittedName>
</protein>
<comment type="caution">
    <text evidence="2">The sequence shown here is derived from an EMBL/GenBank/DDBJ whole genome shotgun (WGS) entry which is preliminary data.</text>
</comment>
<keyword evidence="3" id="KW-1185">Reference proteome</keyword>
<dbReference type="RefSeq" id="WP_136862200.1">
    <property type="nucleotide sequence ID" value="NZ_SWCJ01000002.1"/>
</dbReference>
<organism evidence="2 3">
    <name type="scientific">Ferrimonas aestuarii</name>
    <dbReference type="NCBI Taxonomy" id="2569539"/>
    <lineage>
        <taxon>Bacteria</taxon>
        <taxon>Pseudomonadati</taxon>
        <taxon>Pseudomonadota</taxon>
        <taxon>Gammaproteobacteria</taxon>
        <taxon>Alteromonadales</taxon>
        <taxon>Ferrimonadaceae</taxon>
        <taxon>Ferrimonas</taxon>
    </lineage>
</organism>
<evidence type="ECO:0000259" key="1">
    <source>
        <dbReference type="Pfam" id="PF08896"/>
    </source>
</evidence>
<dbReference type="OrthoDB" id="1491780at2"/>
<dbReference type="Pfam" id="PF08896">
    <property type="entry name" value="DUF1842"/>
    <property type="match status" value="1"/>
</dbReference>